<feature type="transmembrane region" description="Helical" evidence="1">
    <location>
        <begin position="244"/>
        <end position="264"/>
    </location>
</feature>
<dbReference type="RefSeq" id="WP_163763572.1">
    <property type="nucleotide sequence ID" value="NZ_JAAGYR010000001.1"/>
</dbReference>
<feature type="transmembrane region" description="Helical" evidence="1">
    <location>
        <begin position="372"/>
        <end position="399"/>
    </location>
</feature>
<evidence type="ECO:0000256" key="2">
    <source>
        <dbReference type="NCBIfam" id="TIGR00210"/>
    </source>
</evidence>
<keyword evidence="1" id="KW-0769">Symport</keyword>
<gene>
    <name evidence="1 3" type="primary">gltS</name>
    <name evidence="3" type="ORF">F9B74_00215</name>
</gene>
<evidence type="ECO:0000313" key="3">
    <source>
        <dbReference type="EMBL" id="NEN74754.1"/>
    </source>
</evidence>
<dbReference type="AlphaFoldDB" id="A0A6L9Y4P6"/>
<keyword evidence="1" id="KW-0915">Sodium</keyword>
<dbReference type="NCBIfam" id="TIGR00210">
    <property type="entry name" value="gltS"/>
    <property type="match status" value="1"/>
</dbReference>
<feature type="transmembrane region" description="Helical" evidence="1">
    <location>
        <begin position="276"/>
        <end position="296"/>
    </location>
</feature>
<dbReference type="HAMAP" id="MF_02062">
    <property type="entry name" value="GltS"/>
    <property type="match status" value="1"/>
</dbReference>
<comment type="caution">
    <text evidence="3">The sequence shown here is derived from an EMBL/GenBank/DDBJ whole genome shotgun (WGS) entry which is preliminary data.</text>
</comment>
<protein>
    <recommendedName>
        <fullName evidence="1 2">Sodium/glutamate symporter</fullName>
    </recommendedName>
</protein>
<reference evidence="3 4" key="1">
    <citation type="submission" date="2020-02" db="EMBL/GenBank/DDBJ databases">
        <title>Pelistega sp. NLN82 were isolated from wild rodents of the Hainan Island.</title>
        <authorList>
            <person name="Niu N."/>
            <person name="Zhou J."/>
        </authorList>
    </citation>
    <scope>NUCLEOTIDE SEQUENCE [LARGE SCALE GENOMIC DNA]</scope>
    <source>
        <strain evidence="3 4">NLN82</strain>
    </source>
</reference>
<sequence length="406" mass="43676">MDFNFDTYETIALACFVLLLGYFLVKHVKFLNDFNIPEPVVGGFIVAVSLTIVNSIWGLSFGFDTSFSNTMMLAFFSSIGLSANFARLVKGGKPLVIFLFVALGLIILQNIVGVASSVALGLNPAYGLIAGSVTLTGGHGTGAAWAEILAKDFGLSGAAELAMACATFGLVSGALLGGPVARFLLKRMKKEKVHEDIEVDDIEHAFEKPAYRRKINTRSIIETVTMMVLCLLIGQWLADQFKEVIKLPTFVWCLFTGVIIRNTLTHLFKFKVADDAVDTLGNVALSFFLAIALMSLKLWQLAGLALPVLVVLAIQVSVMAVYAVLVTYRVMGKDYDAVVLSAGHCGFGLGATPTAVANMQAVTSHFGPSHKAFLIVPMVGAFFVDLLNASVINAFVVFLKEFIPVV</sequence>
<keyword evidence="1" id="KW-0813">Transport</keyword>
<keyword evidence="1" id="KW-0739">Sodium transport</keyword>
<dbReference type="PANTHER" id="PTHR36178:SF1">
    <property type="entry name" value="SODIUM_GLUTAMATE SYMPORTER"/>
    <property type="match status" value="1"/>
</dbReference>
<feature type="transmembrane region" description="Helical" evidence="1">
    <location>
        <begin position="302"/>
        <end position="325"/>
    </location>
</feature>
<feature type="transmembrane region" description="Helical" evidence="1">
    <location>
        <begin position="71"/>
        <end position="89"/>
    </location>
</feature>
<organism evidence="3 4">
    <name type="scientific">Pelistega ratti</name>
    <dbReference type="NCBI Taxonomy" id="2652177"/>
    <lineage>
        <taxon>Bacteria</taxon>
        <taxon>Pseudomonadati</taxon>
        <taxon>Pseudomonadota</taxon>
        <taxon>Betaproteobacteria</taxon>
        <taxon>Burkholderiales</taxon>
        <taxon>Alcaligenaceae</taxon>
        <taxon>Pelistega</taxon>
    </lineage>
</organism>
<comment type="similarity">
    <text evidence="1">Belongs to the glutamate:Na(+) symporter (ESS) (TC 2.A.27) family.</text>
</comment>
<keyword evidence="1" id="KW-0029">Amino-acid transport</keyword>
<accession>A0A6L9Y4P6</accession>
<feature type="transmembrane region" description="Helical" evidence="1">
    <location>
        <begin position="6"/>
        <end position="25"/>
    </location>
</feature>
<proteinExistence type="inferred from homology"/>
<dbReference type="Pfam" id="PF03616">
    <property type="entry name" value="Glt_symporter"/>
    <property type="match status" value="1"/>
</dbReference>
<evidence type="ECO:0000313" key="4">
    <source>
        <dbReference type="Proteomes" id="UP000477651"/>
    </source>
</evidence>
<keyword evidence="1" id="KW-0812">Transmembrane</keyword>
<dbReference type="GO" id="GO:0005886">
    <property type="term" value="C:plasma membrane"/>
    <property type="evidence" value="ECO:0007669"/>
    <property type="project" value="UniProtKB-SubCell"/>
</dbReference>
<keyword evidence="1" id="KW-1133">Transmembrane helix</keyword>
<dbReference type="InterPro" id="IPR004445">
    <property type="entry name" value="GltS"/>
</dbReference>
<feature type="transmembrane region" description="Helical" evidence="1">
    <location>
        <begin position="337"/>
        <end position="360"/>
    </location>
</feature>
<name>A0A6L9Y4P6_9BURK</name>
<feature type="transmembrane region" description="Helical" evidence="1">
    <location>
        <begin position="220"/>
        <end position="238"/>
    </location>
</feature>
<comment type="function">
    <text evidence="1">Catalyzes the sodium-dependent transport of glutamate.</text>
</comment>
<keyword evidence="1" id="KW-0997">Cell inner membrane</keyword>
<keyword evidence="1" id="KW-0406">Ion transport</keyword>
<dbReference type="PANTHER" id="PTHR36178">
    <property type="entry name" value="SLR0625 PROTEIN"/>
    <property type="match status" value="1"/>
</dbReference>
<comment type="subcellular location">
    <subcellularLocation>
        <location evidence="1">Cell inner membrane</location>
        <topology evidence="1">Multi-pass membrane protein</topology>
    </subcellularLocation>
</comment>
<dbReference type="GO" id="GO:0015813">
    <property type="term" value="P:L-glutamate transmembrane transport"/>
    <property type="evidence" value="ECO:0007669"/>
    <property type="project" value="UniProtKB-UniRule"/>
</dbReference>
<keyword evidence="1" id="KW-0472">Membrane</keyword>
<feature type="transmembrane region" description="Helical" evidence="1">
    <location>
        <begin position="161"/>
        <end position="185"/>
    </location>
</feature>
<dbReference type="EMBL" id="JAAGYR010000001">
    <property type="protein sequence ID" value="NEN74754.1"/>
    <property type="molecule type" value="Genomic_DNA"/>
</dbReference>
<feature type="transmembrane region" description="Helical" evidence="1">
    <location>
        <begin position="96"/>
        <end position="122"/>
    </location>
</feature>
<dbReference type="GO" id="GO:0015501">
    <property type="term" value="F:glutamate:sodium symporter activity"/>
    <property type="evidence" value="ECO:0007669"/>
    <property type="project" value="UniProtKB-UniRule"/>
</dbReference>
<evidence type="ECO:0000256" key="1">
    <source>
        <dbReference type="HAMAP-Rule" id="MF_02062"/>
    </source>
</evidence>
<keyword evidence="1" id="KW-1003">Cell membrane</keyword>
<dbReference type="Proteomes" id="UP000477651">
    <property type="component" value="Unassembled WGS sequence"/>
</dbReference>
<feature type="transmembrane region" description="Helical" evidence="1">
    <location>
        <begin position="37"/>
        <end position="59"/>
    </location>
</feature>
<keyword evidence="4" id="KW-1185">Reference proteome</keyword>